<proteinExistence type="predicted"/>
<dbReference type="OrthoDB" id="1667428at2"/>
<accession>A0A1I4HNV3</accession>
<evidence type="ECO:0000313" key="1">
    <source>
        <dbReference type="EMBL" id="SFL43968.1"/>
    </source>
</evidence>
<dbReference type="EMBL" id="FOTS01000004">
    <property type="protein sequence ID" value="SFL43968.1"/>
    <property type="molecule type" value="Genomic_DNA"/>
</dbReference>
<evidence type="ECO:0000313" key="2">
    <source>
        <dbReference type="Proteomes" id="UP000199520"/>
    </source>
</evidence>
<gene>
    <name evidence="1" type="ORF">SAMN04490355_1004151</name>
</gene>
<sequence length="117" mass="13602">MAKRRMISLEIVDTDLFLSMPITSRCLYYDLLIRADDDGFVGSPRKIQRMIGCSEDDFAILINKKFIIPFRSGICVITDWRLQNRIRSDRYTPTVYQTELQQLQLSNGRYLSLTGSN</sequence>
<dbReference type="STRING" id="1123291.SAMN04490355_1004151"/>
<name>A0A1I4HNV3_9FIRM</name>
<dbReference type="RefSeq" id="WP_090932959.1">
    <property type="nucleotide sequence ID" value="NZ_FOTS01000004.1"/>
</dbReference>
<organism evidence="1 2">
    <name type="scientific">Pelosinus propionicus DSM 13327</name>
    <dbReference type="NCBI Taxonomy" id="1123291"/>
    <lineage>
        <taxon>Bacteria</taxon>
        <taxon>Bacillati</taxon>
        <taxon>Bacillota</taxon>
        <taxon>Negativicutes</taxon>
        <taxon>Selenomonadales</taxon>
        <taxon>Sporomusaceae</taxon>
        <taxon>Pelosinus</taxon>
    </lineage>
</organism>
<protein>
    <submittedName>
        <fullName evidence="1">Uncharacterized protein</fullName>
    </submittedName>
</protein>
<dbReference type="Proteomes" id="UP000199520">
    <property type="component" value="Unassembled WGS sequence"/>
</dbReference>
<keyword evidence="2" id="KW-1185">Reference proteome</keyword>
<dbReference type="AlphaFoldDB" id="A0A1I4HNV3"/>
<reference evidence="2" key="1">
    <citation type="submission" date="2016-10" db="EMBL/GenBank/DDBJ databases">
        <authorList>
            <person name="Varghese N."/>
            <person name="Submissions S."/>
        </authorList>
    </citation>
    <scope>NUCLEOTIDE SEQUENCE [LARGE SCALE GENOMIC DNA]</scope>
    <source>
        <strain evidence="2">DSM 13327</strain>
    </source>
</reference>